<evidence type="ECO:0000256" key="1">
    <source>
        <dbReference type="SAM" id="MobiDB-lite"/>
    </source>
</evidence>
<proteinExistence type="predicted"/>
<comment type="caution">
    <text evidence="2">The sequence shown here is derived from an EMBL/GenBank/DDBJ whole genome shotgun (WGS) entry which is preliminary data.</text>
</comment>
<organism evidence="2 3">
    <name type="scientific">Pagothenia borchgrevinki</name>
    <name type="common">Bald rockcod</name>
    <name type="synonym">Trematomus borchgrevinki</name>
    <dbReference type="NCBI Taxonomy" id="8213"/>
    <lineage>
        <taxon>Eukaryota</taxon>
        <taxon>Metazoa</taxon>
        <taxon>Chordata</taxon>
        <taxon>Craniata</taxon>
        <taxon>Vertebrata</taxon>
        <taxon>Euteleostomi</taxon>
        <taxon>Actinopterygii</taxon>
        <taxon>Neopterygii</taxon>
        <taxon>Teleostei</taxon>
        <taxon>Neoteleostei</taxon>
        <taxon>Acanthomorphata</taxon>
        <taxon>Eupercaria</taxon>
        <taxon>Perciformes</taxon>
        <taxon>Notothenioidei</taxon>
        <taxon>Nototheniidae</taxon>
        <taxon>Pagothenia</taxon>
    </lineage>
</organism>
<reference evidence="2 3" key="1">
    <citation type="journal article" date="2022" name="G3 (Bethesda)">
        <title>Evaluating Illumina-, Nanopore-, and PacBio-based genome assembly strategies with the bald notothen, Trematomus borchgrevinki.</title>
        <authorList>
            <person name="Rayamajhi N."/>
            <person name="Cheng C.C."/>
            <person name="Catchen J.M."/>
        </authorList>
    </citation>
    <scope>NUCLEOTIDE SEQUENCE [LARGE SCALE GENOMIC DNA]</scope>
    <source>
        <strain evidence="2">AGRC-2024</strain>
    </source>
</reference>
<accession>A0ABD2HFN6</accession>
<feature type="compositionally biased region" description="Basic and acidic residues" evidence="1">
    <location>
        <begin position="18"/>
        <end position="29"/>
    </location>
</feature>
<reference evidence="2 3" key="2">
    <citation type="journal article" date="2024" name="G3 (Bethesda)">
        <title>The genome of the cryopelagic Antarctic bald notothen, Trematomus borchgrevinki.</title>
        <authorList>
            <person name="Rayamajhi N."/>
            <person name="Rivera-Colon A.G."/>
            <person name="Minhas B.F."/>
            <person name="Cheng C.C."/>
            <person name="Catchen J.M."/>
        </authorList>
    </citation>
    <scope>NUCLEOTIDE SEQUENCE [LARGE SCALE GENOMIC DNA]</scope>
    <source>
        <strain evidence="2">AGRC-2024</strain>
    </source>
</reference>
<dbReference type="AlphaFoldDB" id="A0ABD2HFN6"/>
<name>A0ABD2HFN6_PAGBO</name>
<dbReference type="EMBL" id="JBIYXZ010002069">
    <property type="protein sequence ID" value="KAL3065347.1"/>
    <property type="molecule type" value="Genomic_DNA"/>
</dbReference>
<evidence type="ECO:0000313" key="2">
    <source>
        <dbReference type="EMBL" id="KAL3065347.1"/>
    </source>
</evidence>
<feature type="region of interest" description="Disordered" evidence="1">
    <location>
        <begin position="66"/>
        <end position="91"/>
    </location>
</feature>
<feature type="region of interest" description="Disordered" evidence="1">
    <location>
        <begin position="1"/>
        <end position="43"/>
    </location>
</feature>
<keyword evidence="3" id="KW-1185">Reference proteome</keyword>
<gene>
    <name evidence="2" type="ORF">OYC64_015508</name>
</gene>
<protein>
    <submittedName>
        <fullName evidence="2">Uncharacterized protein</fullName>
    </submittedName>
</protein>
<dbReference type="Proteomes" id="UP001619887">
    <property type="component" value="Unassembled WGS sequence"/>
</dbReference>
<sequence length="91" mass="10151">METKRVEEAGAPAAGGAARDDPRRRDGPADGRMFSQNPPQSCLAAEPPLERAYRKAELWLLDLVTSPLTNGTPEPESRFRPERQYCQLDLK</sequence>
<evidence type="ECO:0000313" key="3">
    <source>
        <dbReference type="Proteomes" id="UP001619887"/>
    </source>
</evidence>